<dbReference type="STRING" id="1123269.NX02_08300"/>
<protein>
    <recommendedName>
        <fullName evidence="3">Peptidase M20 dimerisation domain-containing protein</fullName>
    </recommendedName>
</protein>
<dbReference type="GO" id="GO:0016787">
    <property type="term" value="F:hydrolase activity"/>
    <property type="evidence" value="ECO:0007669"/>
    <property type="project" value="UniProtKB-KW"/>
</dbReference>
<evidence type="ECO:0000313" key="4">
    <source>
        <dbReference type="EMBL" id="AHE53384.1"/>
    </source>
</evidence>
<dbReference type="OrthoDB" id="9776600at2"/>
<gene>
    <name evidence="4" type="ORF">NX02_08300</name>
</gene>
<evidence type="ECO:0000256" key="2">
    <source>
        <dbReference type="ARBA" id="ARBA00022801"/>
    </source>
</evidence>
<dbReference type="Proteomes" id="UP000018851">
    <property type="component" value="Chromosome"/>
</dbReference>
<dbReference type="Gene3D" id="3.30.70.360">
    <property type="match status" value="1"/>
</dbReference>
<dbReference type="Gene3D" id="3.40.630.10">
    <property type="entry name" value="Zn peptidases"/>
    <property type="match status" value="1"/>
</dbReference>
<keyword evidence="2" id="KW-0378">Hydrolase</keyword>
<accession>W0A5Z2</accession>
<dbReference type="HOGENOM" id="CLU_051308_0_0_5"/>
<dbReference type="InterPro" id="IPR011650">
    <property type="entry name" value="Peptidase_M20_dimer"/>
</dbReference>
<sequence>MSASLFLLAAAATASPPAPQEPAAPPVLVKLLASDRFETAKAALRADHARLVDEIIALTEIPAPPFGESERGRAFADLMRKSGFADVTTDAVGNVVANRPGRNRKLGPLIVAAHLDTVFPKGTDVTVKREGTRLMAPGIGDDSRGLAVLLAFHRALDKAGIETDRDIMFVGNVGEEGPGDLRGMRHLFGEGQPGRKAAAFISIDSSGAETIVTRGVGSRRHHIIFNGPGGHSFDKFGIVNPMVPLAKTVTGLYTITVPGDPRTTYSASVVGGGTSVNTIPPRVFLDVDIRSVSPAEVERVDGELRAIVDRAVAEENATRDTSRGTVSVTFERIGERPAGQTDEKAGLGALAFAASRAFGYKTRFIPVSTDANVPMNLGIPAIAIGSGGSGGAEHSPDEWIDVEIEESVRGMSAGLATVIAAASR</sequence>
<dbReference type="SUPFAM" id="SSF53187">
    <property type="entry name" value="Zn-dependent exopeptidases"/>
    <property type="match status" value="1"/>
</dbReference>
<dbReference type="PANTHER" id="PTHR43808:SF17">
    <property type="entry name" value="PEPTIDASE M20"/>
    <property type="match status" value="1"/>
</dbReference>
<proteinExistence type="predicted"/>
<dbReference type="GO" id="GO:0046872">
    <property type="term" value="F:metal ion binding"/>
    <property type="evidence" value="ECO:0007669"/>
    <property type="project" value="UniProtKB-KW"/>
</dbReference>
<dbReference type="InterPro" id="IPR002933">
    <property type="entry name" value="Peptidase_M20"/>
</dbReference>
<keyword evidence="5" id="KW-1185">Reference proteome</keyword>
<organism evidence="4 5">
    <name type="scientific">Sphingomonas sanxanigenens DSM 19645 = NX02</name>
    <dbReference type="NCBI Taxonomy" id="1123269"/>
    <lineage>
        <taxon>Bacteria</taxon>
        <taxon>Pseudomonadati</taxon>
        <taxon>Pseudomonadota</taxon>
        <taxon>Alphaproteobacteria</taxon>
        <taxon>Sphingomonadales</taxon>
        <taxon>Sphingomonadaceae</taxon>
        <taxon>Sphingomonas</taxon>
    </lineage>
</organism>
<dbReference type="PATRIC" id="fig|1123269.5.peg.1626"/>
<dbReference type="RefSeq" id="WP_025291641.1">
    <property type="nucleotide sequence ID" value="NZ_CP006644.1"/>
</dbReference>
<reference evidence="4 5" key="1">
    <citation type="submission" date="2013-07" db="EMBL/GenBank/DDBJ databases">
        <title>Completed genome of Sphingomonas sanxanigenens NX02.</title>
        <authorList>
            <person name="Ma T."/>
            <person name="Huang H."/>
            <person name="Wu M."/>
            <person name="Li X."/>
            <person name="Li G."/>
        </authorList>
    </citation>
    <scope>NUCLEOTIDE SEQUENCE [LARGE SCALE GENOMIC DNA]</scope>
    <source>
        <strain evidence="4 5">NX02</strain>
    </source>
</reference>
<keyword evidence="1" id="KW-0479">Metal-binding</keyword>
<dbReference type="SUPFAM" id="SSF55031">
    <property type="entry name" value="Bacterial exopeptidase dimerisation domain"/>
    <property type="match status" value="1"/>
</dbReference>
<evidence type="ECO:0000259" key="3">
    <source>
        <dbReference type="Pfam" id="PF07687"/>
    </source>
</evidence>
<feature type="domain" description="Peptidase M20 dimerisation" evidence="3">
    <location>
        <begin position="217"/>
        <end position="313"/>
    </location>
</feature>
<evidence type="ECO:0000256" key="1">
    <source>
        <dbReference type="ARBA" id="ARBA00022723"/>
    </source>
</evidence>
<name>W0A5Z2_9SPHN</name>
<dbReference type="KEGG" id="ssan:NX02_08300"/>
<dbReference type="PANTHER" id="PTHR43808">
    <property type="entry name" value="ACETYLORNITHINE DEACETYLASE"/>
    <property type="match status" value="1"/>
</dbReference>
<dbReference type="eggNOG" id="COG0624">
    <property type="taxonomic scope" value="Bacteria"/>
</dbReference>
<dbReference type="Pfam" id="PF01546">
    <property type="entry name" value="Peptidase_M20"/>
    <property type="match status" value="1"/>
</dbReference>
<dbReference type="InterPro" id="IPR050072">
    <property type="entry name" value="Peptidase_M20A"/>
</dbReference>
<dbReference type="InterPro" id="IPR036264">
    <property type="entry name" value="Bact_exopeptidase_dim_dom"/>
</dbReference>
<dbReference type="AlphaFoldDB" id="W0A5Z2"/>
<evidence type="ECO:0000313" key="5">
    <source>
        <dbReference type="Proteomes" id="UP000018851"/>
    </source>
</evidence>
<dbReference type="Pfam" id="PF07687">
    <property type="entry name" value="M20_dimer"/>
    <property type="match status" value="1"/>
</dbReference>
<dbReference type="EMBL" id="CP006644">
    <property type="protein sequence ID" value="AHE53384.1"/>
    <property type="molecule type" value="Genomic_DNA"/>
</dbReference>